<keyword evidence="3" id="KW-1003">Cell membrane</keyword>
<dbReference type="GO" id="GO:0004392">
    <property type="term" value="F:heme oxygenase (decyclizing) activity"/>
    <property type="evidence" value="ECO:0007669"/>
    <property type="project" value="UniProtKB-EC"/>
</dbReference>
<evidence type="ECO:0000256" key="1">
    <source>
        <dbReference type="ARBA" id="ARBA00004202"/>
    </source>
</evidence>
<evidence type="ECO:0000313" key="13">
    <source>
        <dbReference type="Proteomes" id="UP001469365"/>
    </source>
</evidence>
<keyword evidence="13" id="KW-1185">Reference proteome</keyword>
<proteinExistence type="predicted"/>
<evidence type="ECO:0000256" key="7">
    <source>
        <dbReference type="ARBA" id="ARBA00023004"/>
    </source>
</evidence>
<dbReference type="EC" id="1.14.14.18" evidence="12"/>
<evidence type="ECO:0000259" key="10">
    <source>
        <dbReference type="PROSITE" id="PS50893"/>
    </source>
</evidence>
<comment type="caution">
    <text evidence="12">The sequence shown here is derived from an EMBL/GenBank/DDBJ whole genome shotgun (WGS) entry which is preliminary data.</text>
</comment>
<keyword evidence="12" id="KW-0560">Oxidoreductase</keyword>
<evidence type="ECO:0000256" key="2">
    <source>
        <dbReference type="ARBA" id="ARBA00022448"/>
    </source>
</evidence>
<reference evidence="12 13" key="1">
    <citation type="submission" date="2024-04" db="EMBL/GenBank/DDBJ databases">
        <title>draft genome sequnece of Paenibacillus filicis.</title>
        <authorList>
            <person name="Kim D.-U."/>
        </authorList>
    </citation>
    <scope>NUCLEOTIDE SEQUENCE [LARGE SCALE GENOMIC DNA]</scope>
    <source>
        <strain evidence="12 13">KACC14197</strain>
    </source>
</reference>
<protein>
    <submittedName>
        <fullName evidence="12">Heme oxygenase</fullName>
        <ecNumber evidence="12">1.14.14.18</ecNumber>
    </submittedName>
</protein>
<feature type="domain" description="ABM" evidence="11">
    <location>
        <begin position="267"/>
        <end position="357"/>
    </location>
</feature>
<evidence type="ECO:0000256" key="4">
    <source>
        <dbReference type="ARBA" id="ARBA00022496"/>
    </source>
</evidence>
<feature type="domain" description="ABC transporter" evidence="10">
    <location>
        <begin position="1"/>
        <end position="239"/>
    </location>
</feature>
<dbReference type="Proteomes" id="UP001469365">
    <property type="component" value="Unassembled WGS sequence"/>
</dbReference>
<dbReference type="Gene3D" id="3.40.50.300">
    <property type="entry name" value="P-loop containing nucleotide triphosphate hydrolases"/>
    <property type="match status" value="1"/>
</dbReference>
<dbReference type="EMBL" id="JBBPCC010000021">
    <property type="protein sequence ID" value="MEK8131501.1"/>
    <property type="molecule type" value="Genomic_DNA"/>
</dbReference>
<dbReference type="Pfam" id="PF03992">
    <property type="entry name" value="ABM"/>
    <property type="match status" value="1"/>
</dbReference>
<dbReference type="SMART" id="SM00382">
    <property type="entry name" value="AAA"/>
    <property type="match status" value="1"/>
</dbReference>
<dbReference type="InterPro" id="IPR017871">
    <property type="entry name" value="ABC_transporter-like_CS"/>
</dbReference>
<sequence length="378" mass="42540">MSAIEAKHVRLQVGGFGMEDLSVSFPAGKMTAIVGPNGSGKSTLLKIITRLVQPDRGEVEVHGQPAKAYSSVQFAQTIAMLTQSKGQLPDMTVRELVAYGRSPYKRLFDRMSAEDQEIVDWALQVTGTKRNEHRMFQTLSGGEQQKARIAMALAQKTNILLLDEPTTYLDISHQLDVMEMLETINREYGLTIVMVLHDLQQAAAYCHFMIAMKRGKVVETGEPKEMLTSRFLQEVYRIEAKVKFEDDYPVIIPIKPVTKPKEELSMIIVTNTSQITKGEAHKLIERFDKVGKVEYMEGFLGLEVHLTESIKEYDEVSVVTRWTSKEAFNGWTKSEAFRESHSHRSTPEYILSNKITFYEVKIVRQPIAAGDASSATAS</sequence>
<dbReference type="Gene3D" id="3.30.70.100">
    <property type="match status" value="1"/>
</dbReference>
<evidence type="ECO:0000256" key="5">
    <source>
        <dbReference type="ARBA" id="ARBA00022741"/>
    </source>
</evidence>
<keyword evidence="2" id="KW-0813">Transport</keyword>
<dbReference type="Pfam" id="PF00005">
    <property type="entry name" value="ABC_tran"/>
    <property type="match status" value="1"/>
</dbReference>
<dbReference type="RefSeq" id="WP_341418629.1">
    <property type="nucleotide sequence ID" value="NZ_JBBPCC010000021.1"/>
</dbReference>
<evidence type="ECO:0000256" key="6">
    <source>
        <dbReference type="ARBA" id="ARBA00022840"/>
    </source>
</evidence>
<keyword evidence="7" id="KW-0408">Iron</keyword>
<keyword evidence="5" id="KW-0547">Nucleotide-binding</keyword>
<dbReference type="SUPFAM" id="SSF54909">
    <property type="entry name" value="Dimeric alpha+beta barrel"/>
    <property type="match status" value="1"/>
</dbReference>
<dbReference type="InterPro" id="IPR051535">
    <property type="entry name" value="Siderophore_ABC-ATPase"/>
</dbReference>
<dbReference type="CDD" id="cd03214">
    <property type="entry name" value="ABC_Iron-Siderophores_B12_Hemin"/>
    <property type="match status" value="1"/>
</dbReference>
<gene>
    <name evidence="12" type="primary">isdG</name>
    <name evidence="12" type="ORF">WMW72_26690</name>
</gene>
<keyword evidence="9" id="KW-0472">Membrane</keyword>
<keyword evidence="8" id="KW-0406">Ion transport</keyword>
<evidence type="ECO:0000313" key="12">
    <source>
        <dbReference type="EMBL" id="MEK8131501.1"/>
    </source>
</evidence>
<keyword evidence="4" id="KW-0410">Iron transport</keyword>
<keyword evidence="6" id="KW-0067">ATP-binding</keyword>
<dbReference type="InterPro" id="IPR003439">
    <property type="entry name" value="ABC_transporter-like_ATP-bd"/>
</dbReference>
<dbReference type="SUPFAM" id="SSF52540">
    <property type="entry name" value="P-loop containing nucleoside triphosphate hydrolases"/>
    <property type="match status" value="1"/>
</dbReference>
<evidence type="ECO:0000259" key="11">
    <source>
        <dbReference type="PROSITE" id="PS51725"/>
    </source>
</evidence>
<dbReference type="PANTHER" id="PTHR42771">
    <property type="entry name" value="IRON(3+)-HYDROXAMATE IMPORT ATP-BINDING PROTEIN FHUC"/>
    <property type="match status" value="1"/>
</dbReference>
<evidence type="ECO:0000256" key="9">
    <source>
        <dbReference type="ARBA" id="ARBA00023136"/>
    </source>
</evidence>
<dbReference type="NCBIfam" id="NF009839">
    <property type="entry name" value="PRK13314.1"/>
    <property type="match status" value="1"/>
</dbReference>
<comment type="subcellular location">
    <subcellularLocation>
        <location evidence="1">Cell membrane</location>
        <topology evidence="1">Peripheral membrane protein</topology>
    </subcellularLocation>
</comment>
<accession>A0ABU9DRK7</accession>
<organism evidence="12 13">
    <name type="scientific">Paenibacillus filicis</name>
    <dbReference type="NCBI Taxonomy" id="669464"/>
    <lineage>
        <taxon>Bacteria</taxon>
        <taxon>Bacillati</taxon>
        <taxon>Bacillota</taxon>
        <taxon>Bacilli</taxon>
        <taxon>Bacillales</taxon>
        <taxon>Paenibacillaceae</taxon>
        <taxon>Paenibacillus</taxon>
    </lineage>
</organism>
<dbReference type="PROSITE" id="PS51725">
    <property type="entry name" value="ABM"/>
    <property type="match status" value="1"/>
</dbReference>
<dbReference type="InterPro" id="IPR003593">
    <property type="entry name" value="AAA+_ATPase"/>
</dbReference>
<evidence type="ECO:0000256" key="8">
    <source>
        <dbReference type="ARBA" id="ARBA00023065"/>
    </source>
</evidence>
<dbReference type="PANTHER" id="PTHR42771:SF11">
    <property type="entry name" value="FERRICHROME TRANSPORT ATP-BINDING PROTEIN FHUC"/>
    <property type="match status" value="1"/>
</dbReference>
<dbReference type="InterPro" id="IPR027417">
    <property type="entry name" value="P-loop_NTPase"/>
</dbReference>
<dbReference type="InterPro" id="IPR007138">
    <property type="entry name" value="ABM_dom"/>
</dbReference>
<dbReference type="InterPro" id="IPR011008">
    <property type="entry name" value="Dimeric_a/b-barrel"/>
</dbReference>
<dbReference type="PROSITE" id="PS00211">
    <property type="entry name" value="ABC_TRANSPORTER_1"/>
    <property type="match status" value="1"/>
</dbReference>
<name>A0ABU9DRK7_9BACL</name>
<dbReference type="PROSITE" id="PS50893">
    <property type="entry name" value="ABC_TRANSPORTER_2"/>
    <property type="match status" value="1"/>
</dbReference>
<evidence type="ECO:0000256" key="3">
    <source>
        <dbReference type="ARBA" id="ARBA00022475"/>
    </source>
</evidence>